<evidence type="ECO:0000313" key="1">
    <source>
        <dbReference type="EMBL" id="WTP86760.1"/>
    </source>
</evidence>
<protein>
    <submittedName>
        <fullName evidence="1">Uncharacterized protein</fullName>
    </submittedName>
</protein>
<name>A0AAU1HVE7_9ACTN</name>
<organism evidence="1">
    <name type="scientific">Streptomyces sp. NBC_00180</name>
    <dbReference type="NCBI Taxonomy" id="2903632"/>
    <lineage>
        <taxon>Bacteria</taxon>
        <taxon>Bacillati</taxon>
        <taxon>Actinomycetota</taxon>
        <taxon>Actinomycetes</taxon>
        <taxon>Kitasatosporales</taxon>
        <taxon>Streptomycetaceae</taxon>
        <taxon>Streptomyces</taxon>
    </lineage>
</organism>
<accession>A0AAU1HVE7</accession>
<reference evidence="1" key="1">
    <citation type="submission" date="2022-10" db="EMBL/GenBank/DDBJ databases">
        <title>The complete genomes of actinobacterial strains from the NBC collection.</title>
        <authorList>
            <person name="Joergensen T.S."/>
            <person name="Alvarez Arevalo M."/>
            <person name="Sterndorff E.B."/>
            <person name="Faurdal D."/>
            <person name="Vuksanovic O."/>
            <person name="Mourched A.-S."/>
            <person name="Charusanti P."/>
            <person name="Shaw S."/>
            <person name="Blin K."/>
            <person name="Weber T."/>
        </authorList>
    </citation>
    <scope>NUCLEOTIDE SEQUENCE</scope>
    <source>
        <strain evidence="1">NBC 00180</strain>
    </source>
</reference>
<gene>
    <name evidence="1" type="ORF">OG477_15875</name>
</gene>
<proteinExistence type="predicted"/>
<sequence length="177" mass="19409">MIRVVTQARITQLEHDARAAREYARQTSGAANEAFGRHARDLYATTGRAERAEAAASEVGEILAHAVEELSVAQQELLLKDIEIQRLRAELEGESLEGRTLTVLMHYGDPHAIYASRGDAYADTATHGMPAGTRWESARERPPFDCEWLCEAFIYNAASSGFRRASLPAPKPVGEAA</sequence>
<dbReference type="EMBL" id="CP108140">
    <property type="protein sequence ID" value="WTP86760.1"/>
    <property type="molecule type" value="Genomic_DNA"/>
</dbReference>
<dbReference type="AlphaFoldDB" id="A0AAU1HVE7"/>